<comment type="caution">
    <text evidence="7">The sequence shown here is derived from an EMBL/GenBank/DDBJ whole genome shotgun (WGS) entry which is preliminary data.</text>
</comment>
<keyword evidence="2 6" id="KW-0812">Transmembrane</keyword>
<proteinExistence type="predicted"/>
<dbReference type="InterPro" id="IPR045863">
    <property type="entry name" value="CorA_TM1_TM2"/>
</dbReference>
<dbReference type="InterPro" id="IPR002523">
    <property type="entry name" value="MgTranspt_CorA/ZnTranspt_ZntB"/>
</dbReference>
<evidence type="ECO:0000256" key="1">
    <source>
        <dbReference type="ARBA" id="ARBA00004141"/>
    </source>
</evidence>
<reference evidence="7 8" key="1">
    <citation type="journal article" date="2024" name="Commun. Biol.">
        <title>Comparative genomic analysis of thermophilic fungi reveals convergent evolutionary adaptations and gene losses.</title>
        <authorList>
            <person name="Steindorff A.S."/>
            <person name="Aguilar-Pontes M.V."/>
            <person name="Robinson A.J."/>
            <person name="Andreopoulos B."/>
            <person name="LaButti K."/>
            <person name="Kuo A."/>
            <person name="Mondo S."/>
            <person name="Riley R."/>
            <person name="Otillar R."/>
            <person name="Haridas S."/>
            <person name="Lipzen A."/>
            <person name="Grimwood J."/>
            <person name="Schmutz J."/>
            <person name="Clum A."/>
            <person name="Reid I.D."/>
            <person name="Moisan M.C."/>
            <person name="Butler G."/>
            <person name="Nguyen T.T.M."/>
            <person name="Dewar K."/>
            <person name="Conant G."/>
            <person name="Drula E."/>
            <person name="Henrissat B."/>
            <person name="Hansel C."/>
            <person name="Singer S."/>
            <person name="Hutchinson M.I."/>
            <person name="de Vries R.P."/>
            <person name="Natvig D.O."/>
            <person name="Powell A.J."/>
            <person name="Tsang A."/>
            <person name="Grigoriev I.V."/>
        </authorList>
    </citation>
    <scope>NUCLEOTIDE SEQUENCE [LARGE SCALE GENOMIC DNA]</scope>
    <source>
        <strain evidence="7 8">CBS 494.80</strain>
    </source>
</reference>
<evidence type="ECO:0000256" key="4">
    <source>
        <dbReference type="ARBA" id="ARBA00023136"/>
    </source>
</evidence>
<gene>
    <name evidence="7" type="ORF">VTL71DRAFT_5403</name>
</gene>
<keyword evidence="4 6" id="KW-0472">Membrane</keyword>
<dbReference type="Pfam" id="PF01544">
    <property type="entry name" value="CorA"/>
    <property type="match status" value="1"/>
</dbReference>
<evidence type="ECO:0000256" key="3">
    <source>
        <dbReference type="ARBA" id="ARBA00022989"/>
    </source>
</evidence>
<accession>A0ABR4C0Z1</accession>
<feature type="compositionally biased region" description="Low complexity" evidence="5">
    <location>
        <begin position="1"/>
        <end position="13"/>
    </location>
</feature>
<feature type="transmembrane region" description="Helical" evidence="6">
    <location>
        <begin position="395"/>
        <end position="413"/>
    </location>
</feature>
<keyword evidence="3 6" id="KW-1133">Transmembrane helix</keyword>
<keyword evidence="8" id="KW-1185">Reference proteome</keyword>
<comment type="subcellular location">
    <subcellularLocation>
        <location evidence="1">Membrane</location>
        <topology evidence="1">Multi-pass membrane protein</topology>
    </subcellularLocation>
</comment>
<organism evidence="7 8">
    <name type="scientific">Oculimacula yallundae</name>
    <dbReference type="NCBI Taxonomy" id="86028"/>
    <lineage>
        <taxon>Eukaryota</taxon>
        <taxon>Fungi</taxon>
        <taxon>Dikarya</taxon>
        <taxon>Ascomycota</taxon>
        <taxon>Pezizomycotina</taxon>
        <taxon>Leotiomycetes</taxon>
        <taxon>Helotiales</taxon>
        <taxon>Ploettnerulaceae</taxon>
        <taxon>Oculimacula</taxon>
    </lineage>
</organism>
<name>A0ABR4C0Z1_9HELO</name>
<feature type="region of interest" description="Disordered" evidence="5">
    <location>
        <begin position="636"/>
        <end position="692"/>
    </location>
</feature>
<protein>
    <submittedName>
        <fullName evidence="7">Uncharacterized protein</fullName>
    </submittedName>
</protein>
<feature type="region of interest" description="Disordered" evidence="5">
    <location>
        <begin position="1"/>
        <end position="27"/>
    </location>
</feature>
<dbReference type="Gene3D" id="1.20.58.340">
    <property type="entry name" value="Magnesium transport protein CorA, transmembrane region"/>
    <property type="match status" value="1"/>
</dbReference>
<evidence type="ECO:0000256" key="5">
    <source>
        <dbReference type="SAM" id="MobiDB-lite"/>
    </source>
</evidence>
<evidence type="ECO:0000256" key="2">
    <source>
        <dbReference type="ARBA" id="ARBA00022692"/>
    </source>
</evidence>
<evidence type="ECO:0000313" key="8">
    <source>
        <dbReference type="Proteomes" id="UP001595075"/>
    </source>
</evidence>
<dbReference type="Proteomes" id="UP001595075">
    <property type="component" value="Unassembled WGS sequence"/>
</dbReference>
<evidence type="ECO:0000313" key="7">
    <source>
        <dbReference type="EMBL" id="KAL2063598.1"/>
    </source>
</evidence>
<dbReference type="EMBL" id="JAZHXI010000015">
    <property type="protein sequence ID" value="KAL2063598.1"/>
    <property type="molecule type" value="Genomic_DNA"/>
</dbReference>
<evidence type="ECO:0000256" key="6">
    <source>
        <dbReference type="SAM" id="Phobius"/>
    </source>
</evidence>
<sequence length="692" mass="78451">MEISGNPSSASGPGPEGHGDVPPRIDSLTIDDMNETKEIRLKQILKTFQAQLDLQQKQLDLIKGLAEDEEGHGQLEILSKEVPKEGTQGEEAETFAVLGYNNDDIDRALVWQEKQSPISPDILTDSTDFLASFRGGGLYYESSSAGQKKRDMLRKCEQLWPISLGEMDNMNFYWAKNDIYRMRTFKYEAFGKMSSESLPSTGQYETMRIVEACLERPVPFGKLLSVAPNPGLALESIAIICLHLHTADWGKQCDFRGHRYHAYLPRDMLISFLLPWPKGSGKALHCCKHSKSLFLEMLTIRYFTRISELPPSEETLDHIESEDAEKGWDGIPVAKERGEIFNFGDHKHLHEARIGLFLMSEYGVTHPCFNIVQLTPVGFELFGDLDDHNRYCGQFAAMHVFVHCLVLILGYACQEWGLVMDGLDENIGATITDLLNAKISDDLMFDNKKFSRSKLYFTTQQLCRIFKKSIEDTIADIEMYQRKFISQWDERRRQIEMEDDLSALNAYWTKMMIEPKLKLEAVLQRIKNKQEEIESLRDGLFNATSVREASRGTEIAESSVLQNQYLFVFTIMTVVYLPLGFVTSIFGMHLFDTTDSGVVAARPQFYITLVVLSLSTYIAAGLAFWFVRNKNKIPPGEGLKQSSKKGEQDVFPDDGNDPEDEKSESRIFAQLRKRKGSGKEKQGEASTSVDAV</sequence>
<feature type="compositionally biased region" description="Acidic residues" evidence="5">
    <location>
        <begin position="650"/>
        <end position="662"/>
    </location>
</feature>
<dbReference type="SUPFAM" id="SSF144083">
    <property type="entry name" value="Magnesium transport protein CorA, transmembrane region"/>
    <property type="match status" value="1"/>
</dbReference>
<feature type="transmembrane region" description="Helical" evidence="6">
    <location>
        <begin position="606"/>
        <end position="627"/>
    </location>
</feature>
<feature type="transmembrane region" description="Helical" evidence="6">
    <location>
        <begin position="565"/>
        <end position="586"/>
    </location>
</feature>